<evidence type="ECO:0000313" key="2">
    <source>
        <dbReference type="Proteomes" id="UP000287330"/>
    </source>
</evidence>
<dbReference type="RefSeq" id="WP_110572515.1">
    <property type="nucleotide sequence ID" value="NZ_PIPV01000001.1"/>
</dbReference>
<dbReference type="SUPFAM" id="SSF109604">
    <property type="entry name" value="HD-domain/PDEase-like"/>
    <property type="match status" value="1"/>
</dbReference>
<protein>
    <submittedName>
        <fullName evidence="1">Uncharacterized protein</fullName>
    </submittedName>
</protein>
<dbReference type="OrthoDB" id="6236500at2"/>
<sequence>MNRLDEFLSVFRPTLNHPTAVDLYAHCKRLEYELSEYRWPDYFIPWSLTHRVQKMTYSLALQSAINVFLLTYKLGLATSFRRLLMTSAMIRALPTPLKNANKLKSPLLQVCLSDTVSVHHYAYYLVDWSLKLARYQLGLDGKGSLSNLLTGKSHPYYWPLAEALPPHKPDRMAGDALQRAIEQKQPQPLYKRDALKPPKTLLKAIKRYANSSGALGPIIHAIEQQPALNEALLAAASEHTRTAPFKSAKHAYLYLGAQRASHILASASLQQHIDSHRVPLHESLMQRLSLLVELWFQLKQQTNVVWPLREKLVAQIIAIDLIHHPVLANAIEWPQPQHDTPLSAFGLLGVTPEPAQQKHSATLIQRWGLSEHVNQLVSFHTEITNKQQAVFLLGCILLQRLFGKGVHLPKRWSGLQSKLMQQLGLSPEQSSRIEINAITQCRSYCPLGVNISVVNDYNQSG</sequence>
<proteinExistence type="predicted"/>
<reference evidence="2" key="1">
    <citation type="journal article" date="2018" name="Front. Microbiol.">
        <title>Genome-Based Analysis Reveals the Taxonomy and Diversity of the Family Idiomarinaceae.</title>
        <authorList>
            <person name="Liu Y."/>
            <person name="Lai Q."/>
            <person name="Shao Z."/>
        </authorList>
    </citation>
    <scope>NUCLEOTIDE SEQUENCE [LARGE SCALE GENOMIC DNA]</scope>
    <source>
        <strain evidence="2">F23</strain>
    </source>
</reference>
<gene>
    <name evidence="1" type="ORF">CWE25_01640</name>
</gene>
<organism evidence="1 2">
    <name type="scientific">Idiomarina fontislapidosi</name>
    <dbReference type="NCBI Taxonomy" id="263723"/>
    <lineage>
        <taxon>Bacteria</taxon>
        <taxon>Pseudomonadati</taxon>
        <taxon>Pseudomonadota</taxon>
        <taxon>Gammaproteobacteria</taxon>
        <taxon>Alteromonadales</taxon>
        <taxon>Idiomarinaceae</taxon>
        <taxon>Idiomarina</taxon>
    </lineage>
</organism>
<dbReference type="AlphaFoldDB" id="A0A432YBM7"/>
<keyword evidence="2" id="KW-1185">Reference proteome</keyword>
<evidence type="ECO:0000313" key="1">
    <source>
        <dbReference type="EMBL" id="RUO58321.1"/>
    </source>
</evidence>
<accession>A0A432YBM7</accession>
<name>A0A432YBM7_9GAMM</name>
<dbReference type="Proteomes" id="UP000287330">
    <property type="component" value="Unassembled WGS sequence"/>
</dbReference>
<dbReference type="EMBL" id="PIPV01000001">
    <property type="protein sequence ID" value="RUO58321.1"/>
    <property type="molecule type" value="Genomic_DNA"/>
</dbReference>
<comment type="caution">
    <text evidence="1">The sequence shown here is derived from an EMBL/GenBank/DDBJ whole genome shotgun (WGS) entry which is preliminary data.</text>
</comment>